<evidence type="ECO:0000259" key="4">
    <source>
        <dbReference type="PROSITE" id="PS01124"/>
    </source>
</evidence>
<dbReference type="InterPro" id="IPR020449">
    <property type="entry name" value="Tscrpt_reg_AraC-type_HTH"/>
</dbReference>
<dbReference type="PRINTS" id="PR00032">
    <property type="entry name" value="HTHARAC"/>
</dbReference>
<reference evidence="5" key="1">
    <citation type="submission" date="2021-06" db="EMBL/GenBank/DDBJ databases">
        <title>Description of novel taxa of the family Lachnospiraceae.</title>
        <authorList>
            <person name="Chaplin A.V."/>
            <person name="Sokolova S.R."/>
            <person name="Pikina A.P."/>
            <person name="Korzhanova M."/>
            <person name="Belova V."/>
            <person name="Korostin D."/>
            <person name="Efimov B.A."/>
        </authorList>
    </citation>
    <scope>NUCLEOTIDE SEQUENCE</scope>
    <source>
        <strain evidence="5">ASD5720</strain>
    </source>
</reference>
<evidence type="ECO:0000313" key="5">
    <source>
        <dbReference type="EMBL" id="MBU9737782.1"/>
    </source>
</evidence>
<dbReference type="SUPFAM" id="SSF51215">
    <property type="entry name" value="Regulatory protein AraC"/>
    <property type="match status" value="1"/>
</dbReference>
<dbReference type="Proteomes" id="UP000712157">
    <property type="component" value="Unassembled WGS sequence"/>
</dbReference>
<dbReference type="PROSITE" id="PS00041">
    <property type="entry name" value="HTH_ARAC_FAMILY_1"/>
    <property type="match status" value="1"/>
</dbReference>
<dbReference type="PANTHER" id="PTHR43280">
    <property type="entry name" value="ARAC-FAMILY TRANSCRIPTIONAL REGULATOR"/>
    <property type="match status" value="1"/>
</dbReference>
<dbReference type="GO" id="GO:0043565">
    <property type="term" value="F:sequence-specific DNA binding"/>
    <property type="evidence" value="ECO:0007669"/>
    <property type="project" value="InterPro"/>
</dbReference>
<dbReference type="PANTHER" id="PTHR43280:SF28">
    <property type="entry name" value="HTH-TYPE TRANSCRIPTIONAL ACTIVATOR RHAS"/>
    <property type="match status" value="1"/>
</dbReference>
<dbReference type="SMART" id="SM00342">
    <property type="entry name" value="HTH_ARAC"/>
    <property type="match status" value="1"/>
</dbReference>
<dbReference type="EMBL" id="JAHQCW010000025">
    <property type="protein sequence ID" value="MBU9737782.1"/>
    <property type="molecule type" value="Genomic_DNA"/>
</dbReference>
<dbReference type="InterPro" id="IPR009057">
    <property type="entry name" value="Homeodomain-like_sf"/>
</dbReference>
<organism evidence="5 6">
    <name type="scientific">Diplocloster agilis</name>
    <dbReference type="NCBI Taxonomy" id="2850323"/>
    <lineage>
        <taxon>Bacteria</taxon>
        <taxon>Bacillati</taxon>
        <taxon>Bacillota</taxon>
        <taxon>Clostridia</taxon>
        <taxon>Lachnospirales</taxon>
        <taxon>Lachnospiraceae</taxon>
        <taxon>Diplocloster</taxon>
    </lineage>
</organism>
<dbReference type="SUPFAM" id="SSF46689">
    <property type="entry name" value="Homeodomain-like"/>
    <property type="match status" value="1"/>
</dbReference>
<dbReference type="PROSITE" id="PS01124">
    <property type="entry name" value="HTH_ARAC_FAMILY_2"/>
    <property type="match status" value="1"/>
</dbReference>
<evidence type="ECO:0000256" key="2">
    <source>
        <dbReference type="ARBA" id="ARBA00023125"/>
    </source>
</evidence>
<dbReference type="Gene3D" id="2.60.120.10">
    <property type="entry name" value="Jelly Rolls"/>
    <property type="match status" value="1"/>
</dbReference>
<dbReference type="InterPro" id="IPR003313">
    <property type="entry name" value="AraC-bd"/>
</dbReference>
<dbReference type="InterPro" id="IPR018062">
    <property type="entry name" value="HTH_AraC-typ_CS"/>
</dbReference>
<dbReference type="Pfam" id="PF02311">
    <property type="entry name" value="AraC_binding"/>
    <property type="match status" value="1"/>
</dbReference>
<gene>
    <name evidence="5" type="ORF">KTH89_14645</name>
</gene>
<protein>
    <submittedName>
        <fullName evidence="5">AraC family transcriptional regulator</fullName>
    </submittedName>
</protein>
<keyword evidence="6" id="KW-1185">Reference proteome</keyword>
<proteinExistence type="predicted"/>
<accession>A0A949K843</accession>
<dbReference type="InterPro" id="IPR014710">
    <property type="entry name" value="RmlC-like_jellyroll"/>
</dbReference>
<dbReference type="InterPro" id="IPR018060">
    <property type="entry name" value="HTH_AraC"/>
</dbReference>
<feature type="domain" description="HTH araC/xylS-type" evidence="4">
    <location>
        <begin position="191"/>
        <end position="289"/>
    </location>
</feature>
<dbReference type="InterPro" id="IPR037923">
    <property type="entry name" value="HTH-like"/>
</dbReference>
<name>A0A949K843_9FIRM</name>
<evidence type="ECO:0000256" key="1">
    <source>
        <dbReference type="ARBA" id="ARBA00023015"/>
    </source>
</evidence>
<comment type="caution">
    <text evidence="5">The sequence shown here is derived from an EMBL/GenBank/DDBJ whole genome shotgun (WGS) entry which is preliminary data.</text>
</comment>
<dbReference type="Gene3D" id="1.10.10.60">
    <property type="entry name" value="Homeodomain-like"/>
    <property type="match status" value="1"/>
</dbReference>
<dbReference type="Pfam" id="PF12833">
    <property type="entry name" value="HTH_18"/>
    <property type="match status" value="1"/>
</dbReference>
<evidence type="ECO:0000313" key="6">
    <source>
        <dbReference type="Proteomes" id="UP000712157"/>
    </source>
</evidence>
<dbReference type="GO" id="GO:0003700">
    <property type="term" value="F:DNA-binding transcription factor activity"/>
    <property type="evidence" value="ECO:0007669"/>
    <property type="project" value="InterPro"/>
</dbReference>
<dbReference type="RefSeq" id="WP_158348860.1">
    <property type="nucleotide sequence ID" value="NZ_JAHQCW010000025.1"/>
</dbReference>
<keyword evidence="1" id="KW-0805">Transcription regulation</keyword>
<keyword evidence="3" id="KW-0804">Transcription</keyword>
<keyword evidence="2" id="KW-0238">DNA-binding</keyword>
<evidence type="ECO:0000256" key="3">
    <source>
        <dbReference type="ARBA" id="ARBA00023163"/>
    </source>
</evidence>
<dbReference type="AlphaFoldDB" id="A0A949K843"/>
<sequence>MAYESIRLKKEFVIDQIVTIHYFEYMSDFSYPGESHDFWELLCVDKGVVNVQADARTHTLKAGDLIFHKPREFHNVKANGVIAPNLVVISFICKSPAMVFFENKILKVDSVEREILARIIAEAKAVYLSRLDDPFSEKLIRRTDGPFGAEQLIQMYLQQLLILLVRRCQTSSDSPSHPKSLAKNSEDELFYHLLEYMNTHLTDHLTIDQICRDNLVSRSVLQKLFQERAGCGIIDYFSKLKISAAKQLIRNRSHNFSQIADELGYSSIHYFSRQFKKITGMTPSEYSGSIKALTER</sequence>